<feature type="transmembrane region" description="Helical" evidence="2">
    <location>
        <begin position="222"/>
        <end position="242"/>
    </location>
</feature>
<feature type="transmembrane region" description="Helical" evidence="2">
    <location>
        <begin position="197"/>
        <end position="216"/>
    </location>
</feature>
<keyword evidence="2" id="KW-0812">Transmembrane</keyword>
<reference evidence="4 5" key="1">
    <citation type="submission" date="2018-09" db="EMBL/GenBank/DDBJ databases">
        <title>Phylogeny of the Shewanellaceae, and recommendation for two new genera, Pseudoshewanella and Parashewanella.</title>
        <authorList>
            <person name="Wang G."/>
        </authorList>
    </citation>
    <scope>NUCLEOTIDE SEQUENCE [LARGE SCALE GENOMIC DNA]</scope>
    <source>
        <strain evidence="4 5">C51</strain>
    </source>
</reference>
<protein>
    <submittedName>
        <fullName evidence="4">XRE family transcriptional regulator</fullName>
    </submittedName>
</protein>
<evidence type="ECO:0000259" key="3">
    <source>
        <dbReference type="PROSITE" id="PS50943"/>
    </source>
</evidence>
<keyword evidence="2" id="KW-1133">Transmembrane helix</keyword>
<dbReference type="GO" id="GO:0003677">
    <property type="term" value="F:DNA binding"/>
    <property type="evidence" value="ECO:0007669"/>
    <property type="project" value="UniProtKB-KW"/>
</dbReference>
<organism evidence="4 5">
    <name type="scientific">Parashewanella curva</name>
    <dbReference type="NCBI Taxonomy" id="2338552"/>
    <lineage>
        <taxon>Bacteria</taxon>
        <taxon>Pseudomonadati</taxon>
        <taxon>Pseudomonadota</taxon>
        <taxon>Gammaproteobacteria</taxon>
        <taxon>Alteromonadales</taxon>
        <taxon>Shewanellaceae</taxon>
        <taxon>Parashewanella</taxon>
    </lineage>
</organism>
<accession>A0A3L8PWM0</accession>
<dbReference type="CDD" id="cd00093">
    <property type="entry name" value="HTH_XRE"/>
    <property type="match status" value="1"/>
</dbReference>
<dbReference type="InterPro" id="IPR001387">
    <property type="entry name" value="Cro/C1-type_HTH"/>
</dbReference>
<keyword evidence="2" id="KW-0472">Membrane</keyword>
<evidence type="ECO:0000313" key="4">
    <source>
        <dbReference type="EMBL" id="RLV58838.1"/>
    </source>
</evidence>
<dbReference type="SUPFAM" id="SSF47413">
    <property type="entry name" value="lambda repressor-like DNA-binding domains"/>
    <property type="match status" value="1"/>
</dbReference>
<sequence>MILAEKIIQLRKRLGWSQEELADKMNVSRQSVSKWESSHSIPDLNKILILAEIFGVTTDFLLKDQHETIDKDTLTDQENSKQIGLEQANKYIESKVAISELNTKGAILCICSPIPLFFLLALAETGIFGVTDKLAPAIGIVSVLLIVALSVNFFVKTNQYDENIEFIDKEQFELAYGVHSAINQQLKLYRPIYNSRTALGSFFFIACSVPLLLTSILIDSDILPLLMLIVLLLMISIGVYIVSSSSTKFDAYNRILQEGSGKSQNSKRTKRAEKIAAFYLIPIV</sequence>
<dbReference type="RefSeq" id="WP_121839840.1">
    <property type="nucleotide sequence ID" value="NZ_ML014802.1"/>
</dbReference>
<comment type="caution">
    <text evidence="4">The sequence shown here is derived from an EMBL/GenBank/DDBJ whole genome shotgun (WGS) entry which is preliminary data.</text>
</comment>
<gene>
    <name evidence="4" type="ORF">D5018_15140</name>
</gene>
<keyword evidence="5" id="KW-1185">Reference proteome</keyword>
<dbReference type="SMART" id="SM00530">
    <property type="entry name" value="HTH_XRE"/>
    <property type="match status" value="1"/>
</dbReference>
<proteinExistence type="predicted"/>
<feature type="transmembrane region" description="Helical" evidence="2">
    <location>
        <begin position="105"/>
        <end position="128"/>
    </location>
</feature>
<evidence type="ECO:0000313" key="5">
    <source>
        <dbReference type="Proteomes" id="UP000281474"/>
    </source>
</evidence>
<feature type="domain" description="HTH cro/C1-type" evidence="3">
    <location>
        <begin position="7"/>
        <end position="61"/>
    </location>
</feature>
<dbReference type="OrthoDB" id="9791537at2"/>
<dbReference type="EMBL" id="QZEI01000053">
    <property type="protein sequence ID" value="RLV58838.1"/>
    <property type="molecule type" value="Genomic_DNA"/>
</dbReference>
<dbReference type="Pfam" id="PF01381">
    <property type="entry name" value="HTH_3"/>
    <property type="match status" value="1"/>
</dbReference>
<feature type="transmembrane region" description="Helical" evidence="2">
    <location>
        <begin position="134"/>
        <end position="155"/>
    </location>
</feature>
<keyword evidence="1" id="KW-0238">DNA-binding</keyword>
<dbReference type="Gene3D" id="1.10.260.40">
    <property type="entry name" value="lambda repressor-like DNA-binding domains"/>
    <property type="match status" value="1"/>
</dbReference>
<name>A0A3L8PWM0_9GAMM</name>
<dbReference type="InterPro" id="IPR010982">
    <property type="entry name" value="Lambda_DNA-bd_dom_sf"/>
</dbReference>
<dbReference type="AlphaFoldDB" id="A0A3L8PWM0"/>
<dbReference type="PROSITE" id="PS50943">
    <property type="entry name" value="HTH_CROC1"/>
    <property type="match status" value="1"/>
</dbReference>
<dbReference type="PANTHER" id="PTHR46558">
    <property type="entry name" value="TRACRIPTIONAL REGULATORY PROTEIN-RELATED-RELATED"/>
    <property type="match status" value="1"/>
</dbReference>
<evidence type="ECO:0000256" key="1">
    <source>
        <dbReference type="ARBA" id="ARBA00023125"/>
    </source>
</evidence>
<dbReference type="Proteomes" id="UP000281474">
    <property type="component" value="Unassembled WGS sequence"/>
</dbReference>
<dbReference type="PANTHER" id="PTHR46558:SF13">
    <property type="entry name" value="HTH-TYPE TRANSCRIPTIONAL REGULATOR IMMR"/>
    <property type="match status" value="1"/>
</dbReference>
<evidence type="ECO:0000256" key="2">
    <source>
        <dbReference type="SAM" id="Phobius"/>
    </source>
</evidence>